<reference evidence="1" key="1">
    <citation type="journal article" date="2017" name="Nature">
        <title>The sunflower genome provides insights into oil metabolism, flowering and Asterid evolution.</title>
        <authorList>
            <person name="Badouin H."/>
            <person name="Gouzy J."/>
            <person name="Grassa C.J."/>
            <person name="Murat F."/>
            <person name="Staton S.E."/>
            <person name="Cottret L."/>
            <person name="Lelandais-Briere C."/>
            <person name="Owens G.L."/>
            <person name="Carrere S."/>
            <person name="Mayjonade B."/>
            <person name="Legrand L."/>
            <person name="Gill N."/>
            <person name="Kane N.C."/>
            <person name="Bowers J.E."/>
            <person name="Hubner S."/>
            <person name="Bellec A."/>
            <person name="Berard A."/>
            <person name="Berges H."/>
            <person name="Blanchet N."/>
            <person name="Boniface M.C."/>
            <person name="Brunel D."/>
            <person name="Catrice O."/>
            <person name="Chaidir N."/>
            <person name="Claudel C."/>
            <person name="Donnadieu C."/>
            <person name="Faraut T."/>
            <person name="Fievet G."/>
            <person name="Helmstetter N."/>
            <person name="King M."/>
            <person name="Knapp S.J."/>
            <person name="Lai Z."/>
            <person name="Le Paslier M.C."/>
            <person name="Lippi Y."/>
            <person name="Lorenzon L."/>
            <person name="Mandel J.R."/>
            <person name="Marage G."/>
            <person name="Marchand G."/>
            <person name="Marquand E."/>
            <person name="Bret-Mestries E."/>
            <person name="Morien E."/>
            <person name="Nambeesan S."/>
            <person name="Nguyen T."/>
            <person name="Pegot-Espagnet P."/>
            <person name="Pouilly N."/>
            <person name="Raftis F."/>
            <person name="Sallet E."/>
            <person name="Schiex T."/>
            <person name="Thomas J."/>
            <person name="Vandecasteele C."/>
            <person name="Vares D."/>
            <person name="Vear F."/>
            <person name="Vautrin S."/>
            <person name="Crespi M."/>
            <person name="Mangin B."/>
            <person name="Burke J.M."/>
            <person name="Salse J."/>
            <person name="Munos S."/>
            <person name="Vincourt P."/>
            <person name="Rieseberg L.H."/>
            <person name="Langlade N.B."/>
        </authorList>
    </citation>
    <scope>NUCLEOTIDE SEQUENCE</scope>
    <source>
        <tissue evidence="1">Leaves</tissue>
    </source>
</reference>
<protein>
    <submittedName>
        <fullName evidence="1">Uncharacterized protein</fullName>
    </submittedName>
</protein>
<proteinExistence type="predicted"/>
<accession>A0A9K3J7Z3</accession>
<evidence type="ECO:0000313" key="2">
    <source>
        <dbReference type="Proteomes" id="UP000215914"/>
    </source>
</evidence>
<organism evidence="1 2">
    <name type="scientific">Helianthus annuus</name>
    <name type="common">Common sunflower</name>
    <dbReference type="NCBI Taxonomy" id="4232"/>
    <lineage>
        <taxon>Eukaryota</taxon>
        <taxon>Viridiplantae</taxon>
        <taxon>Streptophyta</taxon>
        <taxon>Embryophyta</taxon>
        <taxon>Tracheophyta</taxon>
        <taxon>Spermatophyta</taxon>
        <taxon>Magnoliopsida</taxon>
        <taxon>eudicotyledons</taxon>
        <taxon>Gunneridae</taxon>
        <taxon>Pentapetalae</taxon>
        <taxon>asterids</taxon>
        <taxon>campanulids</taxon>
        <taxon>Asterales</taxon>
        <taxon>Asteraceae</taxon>
        <taxon>Asteroideae</taxon>
        <taxon>Heliantheae alliance</taxon>
        <taxon>Heliantheae</taxon>
        <taxon>Helianthus</taxon>
    </lineage>
</organism>
<sequence>MIEEPEILILLEENDKGDAGKRIWDSVLILALLWRCGPLPESPELASVTIELAPMLVPEVATLFITLLGMSAKTGGTLGCIFLGTGFDMFPNDPI</sequence>
<reference evidence="1" key="2">
    <citation type="submission" date="2020-06" db="EMBL/GenBank/DDBJ databases">
        <title>Helianthus annuus Genome sequencing and assembly Release 2.</title>
        <authorList>
            <person name="Gouzy J."/>
            <person name="Langlade N."/>
            <person name="Munos S."/>
        </authorList>
    </citation>
    <scope>NUCLEOTIDE SEQUENCE</scope>
    <source>
        <tissue evidence="1">Leaves</tissue>
    </source>
</reference>
<keyword evidence="2" id="KW-1185">Reference proteome</keyword>
<evidence type="ECO:0000313" key="1">
    <source>
        <dbReference type="EMBL" id="KAF5810059.1"/>
    </source>
</evidence>
<name>A0A9K3J7Z3_HELAN</name>
<dbReference type="EMBL" id="MNCJ02000319">
    <property type="protein sequence ID" value="KAF5810059.1"/>
    <property type="molecule type" value="Genomic_DNA"/>
</dbReference>
<dbReference type="Proteomes" id="UP000215914">
    <property type="component" value="Unassembled WGS sequence"/>
</dbReference>
<comment type="caution">
    <text evidence="1">The sequence shown here is derived from an EMBL/GenBank/DDBJ whole genome shotgun (WGS) entry which is preliminary data.</text>
</comment>
<dbReference type="AlphaFoldDB" id="A0A9K3J7Z3"/>
<dbReference type="Gramene" id="mRNA:HanXRQr2_Chr04g0164931">
    <property type="protein sequence ID" value="CDS:HanXRQr2_Chr04g0164931.1"/>
    <property type="gene ID" value="HanXRQr2_Chr04g0164931"/>
</dbReference>
<gene>
    <name evidence="1" type="ORF">HanXRQr2_Chr04g0164931</name>
</gene>